<evidence type="ECO:0000259" key="6">
    <source>
        <dbReference type="Pfam" id="PF02737"/>
    </source>
</evidence>
<dbReference type="Gene3D" id="1.10.1040.10">
    <property type="entry name" value="N-(1-d-carboxylethyl)-l-norvaline Dehydrogenase, domain 2"/>
    <property type="match status" value="1"/>
</dbReference>
<sequence length="293" mass="31800">MTVAVVGAGTIGLSWTTLMLAKGHTVRVTDPRPDLSEAVRDAVREFAPTVPGFAGDAEELLSRVEIVGSVEEAVDGVQAVQENGPERLEFKQDLFAAIEKAAPDSALLLSSTSGLTPSSMSSRMTAPQRLVVGHPFNPPHLLPLVELVGSSDREVARAKEFYLSLGKVAVVVHQEIRGHVANRLQRVLFEECVNLVEQGVVSMTELDDIVTNSVGVRWATVGPFLAFHLGGGPGGLRHMMSHLMPYIPSDVQQRLADQAETVYPLAQNESRAARRDRQQLGIISLKERDDDVR</sequence>
<dbReference type="Proteomes" id="UP000585638">
    <property type="component" value="Unassembled WGS sequence"/>
</dbReference>
<dbReference type="PIRSF" id="PIRSF000105">
    <property type="entry name" value="HCDH"/>
    <property type="match status" value="1"/>
</dbReference>
<dbReference type="InterPro" id="IPR008927">
    <property type="entry name" value="6-PGluconate_DH-like_C_sf"/>
</dbReference>
<dbReference type="GO" id="GO:0006631">
    <property type="term" value="P:fatty acid metabolic process"/>
    <property type="evidence" value="ECO:0007669"/>
    <property type="project" value="InterPro"/>
</dbReference>
<comment type="caution">
    <text evidence="7">The sequence shown here is derived from an EMBL/GenBank/DDBJ whole genome shotgun (WGS) entry which is preliminary data.</text>
</comment>
<evidence type="ECO:0000256" key="3">
    <source>
        <dbReference type="ARBA" id="ARBA00023002"/>
    </source>
</evidence>
<comment type="similarity">
    <text evidence="2">Belongs to the 3-hydroxyacyl-CoA dehydrogenase family.</text>
</comment>
<dbReference type="Pfam" id="PF00725">
    <property type="entry name" value="3HCDH"/>
    <property type="match status" value="1"/>
</dbReference>
<dbReference type="GO" id="GO:0070403">
    <property type="term" value="F:NAD+ binding"/>
    <property type="evidence" value="ECO:0007669"/>
    <property type="project" value="InterPro"/>
</dbReference>
<evidence type="ECO:0000256" key="1">
    <source>
        <dbReference type="ARBA" id="ARBA00005086"/>
    </source>
</evidence>
<evidence type="ECO:0000256" key="4">
    <source>
        <dbReference type="PIRSR" id="PIRSR000105-1"/>
    </source>
</evidence>
<dbReference type="EMBL" id="JACHIR010000001">
    <property type="protein sequence ID" value="MBB5889645.1"/>
    <property type="molecule type" value="Genomic_DNA"/>
</dbReference>
<reference evidence="7 8" key="1">
    <citation type="submission" date="2020-08" db="EMBL/GenBank/DDBJ databases">
        <title>Sequencing the genomes of 1000 actinobacteria strains.</title>
        <authorList>
            <person name="Klenk H.-P."/>
        </authorList>
    </citation>
    <scope>NUCLEOTIDE SEQUENCE [LARGE SCALE GENOMIC DNA]</scope>
    <source>
        <strain evidence="7 8">DSM 43851</strain>
    </source>
</reference>
<organism evidence="7 8">
    <name type="scientific">Kutzneria kofuensis</name>
    <dbReference type="NCBI Taxonomy" id="103725"/>
    <lineage>
        <taxon>Bacteria</taxon>
        <taxon>Bacillati</taxon>
        <taxon>Actinomycetota</taxon>
        <taxon>Actinomycetes</taxon>
        <taxon>Pseudonocardiales</taxon>
        <taxon>Pseudonocardiaceae</taxon>
        <taxon>Kutzneria</taxon>
    </lineage>
</organism>
<proteinExistence type="inferred from homology"/>
<dbReference type="InterPro" id="IPR022694">
    <property type="entry name" value="3-OHacyl-CoA_DH"/>
</dbReference>
<dbReference type="InterPro" id="IPR006176">
    <property type="entry name" value="3-OHacyl-CoA_DH_NAD-bd"/>
</dbReference>
<evidence type="ECO:0000313" key="7">
    <source>
        <dbReference type="EMBL" id="MBB5889645.1"/>
    </source>
</evidence>
<evidence type="ECO:0000256" key="2">
    <source>
        <dbReference type="ARBA" id="ARBA00009463"/>
    </source>
</evidence>
<dbReference type="SUPFAM" id="SSF51735">
    <property type="entry name" value="NAD(P)-binding Rossmann-fold domains"/>
    <property type="match status" value="1"/>
</dbReference>
<keyword evidence="8" id="KW-1185">Reference proteome</keyword>
<keyword evidence="3 7" id="KW-0560">Oxidoreductase</keyword>
<dbReference type="InterPro" id="IPR036291">
    <property type="entry name" value="NAD(P)-bd_dom_sf"/>
</dbReference>
<name>A0A7W9KBZ1_9PSEU</name>
<dbReference type="InterPro" id="IPR013328">
    <property type="entry name" value="6PGD_dom2"/>
</dbReference>
<evidence type="ECO:0000259" key="5">
    <source>
        <dbReference type="Pfam" id="PF00725"/>
    </source>
</evidence>
<comment type="pathway">
    <text evidence="1">Lipid metabolism; butanoate metabolism.</text>
</comment>
<evidence type="ECO:0000313" key="8">
    <source>
        <dbReference type="Proteomes" id="UP000585638"/>
    </source>
</evidence>
<protein>
    <submittedName>
        <fullName evidence="7">Ketoreductase RED1</fullName>
        <ecNumber evidence="7">1.1.1.-</ecNumber>
    </submittedName>
</protein>
<feature type="domain" description="3-hydroxyacyl-CoA dehydrogenase NAD binding" evidence="6">
    <location>
        <begin position="2"/>
        <end position="174"/>
    </location>
</feature>
<dbReference type="AlphaFoldDB" id="A0A7W9KBZ1"/>
<feature type="site" description="Important for catalytic activity" evidence="4">
    <location>
        <position position="134"/>
    </location>
</feature>
<dbReference type="EC" id="1.1.1.-" evidence="7"/>
<dbReference type="Pfam" id="PF02737">
    <property type="entry name" value="3HCDH_N"/>
    <property type="match status" value="1"/>
</dbReference>
<dbReference type="InterPro" id="IPR006108">
    <property type="entry name" value="3HC_DH_C"/>
</dbReference>
<dbReference type="SUPFAM" id="SSF48179">
    <property type="entry name" value="6-phosphogluconate dehydrogenase C-terminal domain-like"/>
    <property type="match status" value="1"/>
</dbReference>
<feature type="domain" description="3-hydroxyacyl-CoA dehydrogenase C-terminal" evidence="5">
    <location>
        <begin position="178"/>
        <end position="256"/>
    </location>
</feature>
<dbReference type="GO" id="GO:0016616">
    <property type="term" value="F:oxidoreductase activity, acting on the CH-OH group of donors, NAD or NADP as acceptor"/>
    <property type="evidence" value="ECO:0007669"/>
    <property type="project" value="InterPro"/>
</dbReference>
<dbReference type="Gene3D" id="3.40.50.720">
    <property type="entry name" value="NAD(P)-binding Rossmann-like Domain"/>
    <property type="match status" value="1"/>
</dbReference>
<gene>
    <name evidence="7" type="ORF">BJ998_000841</name>
</gene>
<dbReference type="PANTHER" id="PTHR48075">
    <property type="entry name" value="3-HYDROXYACYL-COA DEHYDROGENASE FAMILY PROTEIN"/>
    <property type="match status" value="1"/>
</dbReference>
<dbReference type="PANTHER" id="PTHR48075:SF5">
    <property type="entry name" value="3-HYDROXYBUTYRYL-COA DEHYDROGENASE"/>
    <property type="match status" value="1"/>
</dbReference>
<accession>A0A7W9KBZ1</accession>
<dbReference type="RefSeq" id="WP_184858634.1">
    <property type="nucleotide sequence ID" value="NZ_BAAAWY010000002.1"/>
</dbReference>